<proteinExistence type="predicted"/>
<dbReference type="InterPro" id="IPR005135">
    <property type="entry name" value="Endo/exonuclease/phosphatase"/>
</dbReference>
<keyword evidence="2" id="KW-0378">Hydrolase</keyword>
<organism evidence="2 3">
    <name type="scientific">Photobacterium leiognathi subsp. mandapamensis</name>
    <name type="common">Photobacterium mandapamensis</name>
    <dbReference type="NCBI Taxonomy" id="48408"/>
    <lineage>
        <taxon>Bacteria</taxon>
        <taxon>Pseudomonadati</taxon>
        <taxon>Pseudomonadota</taxon>
        <taxon>Gammaproteobacteria</taxon>
        <taxon>Vibrionales</taxon>
        <taxon>Vibrionaceae</taxon>
        <taxon>Photobacterium</taxon>
    </lineage>
</organism>
<dbReference type="AlphaFoldDB" id="A0A2T3KRB5"/>
<keyword evidence="2" id="KW-0255">Endonuclease</keyword>
<accession>A0A2T3KRB5</accession>
<evidence type="ECO:0000313" key="2">
    <source>
        <dbReference type="EMBL" id="PSV08837.1"/>
    </source>
</evidence>
<comment type="caution">
    <text evidence="2">The sequence shown here is derived from an EMBL/GenBank/DDBJ whole genome shotgun (WGS) entry which is preliminary data.</text>
</comment>
<dbReference type="RefSeq" id="WP_107185856.1">
    <property type="nucleotide sequence ID" value="NZ_JAWQGC010000001.1"/>
</dbReference>
<name>A0A2T3KRB5_PHOLD</name>
<sequence>MLPQTEPQFSSSTPIAQSTIKIASFNLLNYLAPPDAYYDFENIYSLEQWQKKQRWIVATLNAQQPDIIGFQEVFSIDNLKALLLEAGYPYFETIDTPIVEGDFIYRSPVVAIGSKFPILEASAVEAESEAAQLMGWNTFDFSRKPLRATIDIPHIGATDCYVTHLKSKRSLFDDPLPETITPADTALSGFIRQRLGNWGSAMQRGSEAALLQLAMVKRRELTQYPMILFGDFNDTLSSSCLEQLVASSVFGMSDSEIERLIYFYCLYDGWELFTSVNDNESQPRSATHYYNGKGSVLDYILLSQEFNAGYLGSLFEVSHYHTEDKHLVNSSFDIDGYSTDHAIPVVTLSLRQ</sequence>
<gene>
    <name evidence="2" type="ORF">C0W93_17580</name>
</gene>
<dbReference type="Proteomes" id="UP000240530">
    <property type="component" value="Unassembled WGS sequence"/>
</dbReference>
<reference evidence="2 3" key="1">
    <citation type="submission" date="2018-03" db="EMBL/GenBank/DDBJ databases">
        <title>Whole genome sequencing of Histamine producing bacteria.</title>
        <authorList>
            <person name="Butler K."/>
        </authorList>
    </citation>
    <scope>NUCLEOTIDE SEQUENCE [LARGE SCALE GENOMIC DNA]</scope>
    <source>
        <strain evidence="2 3">Res.4.1</strain>
    </source>
</reference>
<dbReference type="EMBL" id="PYNS01000025">
    <property type="protein sequence ID" value="PSV08837.1"/>
    <property type="molecule type" value="Genomic_DNA"/>
</dbReference>
<dbReference type="GO" id="GO:0004519">
    <property type="term" value="F:endonuclease activity"/>
    <property type="evidence" value="ECO:0007669"/>
    <property type="project" value="UniProtKB-KW"/>
</dbReference>
<dbReference type="Gene3D" id="3.60.10.10">
    <property type="entry name" value="Endonuclease/exonuclease/phosphatase"/>
    <property type="match status" value="1"/>
</dbReference>
<dbReference type="InterPro" id="IPR051916">
    <property type="entry name" value="GPI-anchor_lipid_remodeler"/>
</dbReference>
<dbReference type="GO" id="GO:0016020">
    <property type="term" value="C:membrane"/>
    <property type="evidence" value="ECO:0007669"/>
    <property type="project" value="GOC"/>
</dbReference>
<dbReference type="InterPro" id="IPR036691">
    <property type="entry name" value="Endo/exonu/phosph_ase_sf"/>
</dbReference>
<dbReference type="SUPFAM" id="SSF56219">
    <property type="entry name" value="DNase I-like"/>
    <property type="match status" value="1"/>
</dbReference>
<evidence type="ECO:0000259" key="1">
    <source>
        <dbReference type="Pfam" id="PF03372"/>
    </source>
</evidence>
<evidence type="ECO:0000313" key="3">
    <source>
        <dbReference type="Proteomes" id="UP000240530"/>
    </source>
</evidence>
<dbReference type="PANTHER" id="PTHR14859:SF15">
    <property type="entry name" value="ENDONUCLEASE_EXONUCLEASE_PHOSPHATASE DOMAIN-CONTAINING PROTEIN"/>
    <property type="match status" value="1"/>
</dbReference>
<dbReference type="GO" id="GO:0006506">
    <property type="term" value="P:GPI anchor biosynthetic process"/>
    <property type="evidence" value="ECO:0007669"/>
    <property type="project" value="TreeGrafter"/>
</dbReference>
<keyword evidence="2" id="KW-0540">Nuclease</keyword>
<feature type="domain" description="Endonuclease/exonuclease/phosphatase" evidence="1">
    <location>
        <begin position="47"/>
        <end position="316"/>
    </location>
</feature>
<dbReference type="PANTHER" id="PTHR14859">
    <property type="entry name" value="CALCOFLUOR WHITE HYPERSENSITIVE PROTEIN PRECURSOR"/>
    <property type="match status" value="1"/>
</dbReference>
<protein>
    <submittedName>
        <fullName evidence="2">Endonuclease</fullName>
    </submittedName>
</protein>
<dbReference type="Pfam" id="PF03372">
    <property type="entry name" value="Exo_endo_phos"/>
    <property type="match status" value="1"/>
</dbReference>